<accession>A0A835N2K1</accession>
<organism evidence="1 2">
    <name type="scientific">Salix dunnii</name>
    <dbReference type="NCBI Taxonomy" id="1413687"/>
    <lineage>
        <taxon>Eukaryota</taxon>
        <taxon>Viridiplantae</taxon>
        <taxon>Streptophyta</taxon>
        <taxon>Embryophyta</taxon>
        <taxon>Tracheophyta</taxon>
        <taxon>Spermatophyta</taxon>
        <taxon>Magnoliopsida</taxon>
        <taxon>eudicotyledons</taxon>
        <taxon>Gunneridae</taxon>
        <taxon>Pentapetalae</taxon>
        <taxon>rosids</taxon>
        <taxon>fabids</taxon>
        <taxon>Malpighiales</taxon>
        <taxon>Salicaceae</taxon>
        <taxon>Saliceae</taxon>
        <taxon>Salix</taxon>
    </lineage>
</organism>
<keyword evidence="2" id="KW-1185">Reference proteome</keyword>
<dbReference type="PROSITE" id="PS51257">
    <property type="entry name" value="PROKAR_LIPOPROTEIN"/>
    <property type="match status" value="1"/>
</dbReference>
<dbReference type="Proteomes" id="UP000657918">
    <property type="component" value="Unassembled WGS sequence"/>
</dbReference>
<sequence>MIEPEKLRDAIIPIQPPLYISFSCFHFQGKYLKELRSIFTDKACLKETTYLLVPESQSQPSRSIYHIHMHEILKEVHKLKFLNGEGAIRKLHVQILKFPKEA</sequence>
<name>A0A835N2K1_9ROSI</name>
<protein>
    <submittedName>
        <fullName evidence="1">Uncharacterized protein</fullName>
    </submittedName>
</protein>
<proteinExistence type="predicted"/>
<evidence type="ECO:0000313" key="1">
    <source>
        <dbReference type="EMBL" id="KAF9679358.1"/>
    </source>
</evidence>
<gene>
    <name evidence="1" type="ORF">SADUNF_Sadunf06G0006700</name>
</gene>
<evidence type="ECO:0000313" key="2">
    <source>
        <dbReference type="Proteomes" id="UP000657918"/>
    </source>
</evidence>
<dbReference type="AlphaFoldDB" id="A0A835N2K1"/>
<reference evidence="1 2" key="1">
    <citation type="submission" date="2020-10" db="EMBL/GenBank/DDBJ databases">
        <title>Plant Genome Project.</title>
        <authorList>
            <person name="Zhang R.-G."/>
        </authorList>
    </citation>
    <scope>NUCLEOTIDE SEQUENCE [LARGE SCALE GENOMIC DNA]</scope>
    <source>
        <strain evidence="1">FAFU-HL-1</strain>
        <tissue evidence="1">Leaf</tissue>
    </source>
</reference>
<comment type="caution">
    <text evidence="1">The sequence shown here is derived from an EMBL/GenBank/DDBJ whole genome shotgun (WGS) entry which is preliminary data.</text>
</comment>
<dbReference type="EMBL" id="JADGMS010000006">
    <property type="protein sequence ID" value="KAF9679358.1"/>
    <property type="molecule type" value="Genomic_DNA"/>
</dbReference>